<organism evidence="5 6">
    <name type="scientific">Pseudomonas weihenstephanensis</name>
    <dbReference type="NCBI Taxonomy" id="1608994"/>
    <lineage>
        <taxon>Bacteria</taxon>
        <taxon>Pseudomonadati</taxon>
        <taxon>Pseudomonadota</taxon>
        <taxon>Gammaproteobacteria</taxon>
        <taxon>Pseudomonadales</taxon>
        <taxon>Pseudomonadaceae</taxon>
        <taxon>Pseudomonas</taxon>
    </lineage>
</organism>
<name>A0ABS1ZN26_9PSED</name>
<feature type="region of interest" description="Disordered" evidence="2">
    <location>
        <begin position="150"/>
        <end position="175"/>
    </location>
</feature>
<dbReference type="Pfam" id="PF13778">
    <property type="entry name" value="DUF4174"/>
    <property type="match status" value="1"/>
</dbReference>
<keyword evidence="6" id="KW-1185">Reference proteome</keyword>
<accession>A0ABS1ZN26</accession>
<sequence length="175" mass="18830">MLIRLMILASVLVTGMSHAVEVPSPLDEDRGKFRPLVIVARAQALTSLVKLEKSLKDEPIKQQLQERDVVLYTILGGEVKREGKAFDAQQAAALIRGLKSGMIMGDVKVILIGKDGEKKLEAKGDIDLNALINTIDNLPPAEKQTPAQVQVVPQGKAVPSGKGIKPAKPVKALED</sequence>
<keyword evidence="1 3" id="KW-0732">Signal</keyword>
<dbReference type="Proteomes" id="UP000809529">
    <property type="component" value="Unassembled WGS sequence"/>
</dbReference>
<dbReference type="RefSeq" id="WP_203303965.1">
    <property type="nucleotide sequence ID" value="NZ_JAAEBW010000020.1"/>
</dbReference>
<evidence type="ECO:0000256" key="1">
    <source>
        <dbReference type="ARBA" id="ARBA00022729"/>
    </source>
</evidence>
<feature type="chain" id="PRO_5047289725" evidence="3">
    <location>
        <begin position="20"/>
        <end position="175"/>
    </location>
</feature>
<protein>
    <submittedName>
        <fullName evidence="5">DUF4174 domain-containing protein</fullName>
    </submittedName>
</protein>
<feature type="signal peptide" evidence="3">
    <location>
        <begin position="1"/>
        <end position="19"/>
    </location>
</feature>
<proteinExistence type="predicted"/>
<evidence type="ECO:0000259" key="4">
    <source>
        <dbReference type="Pfam" id="PF13778"/>
    </source>
</evidence>
<evidence type="ECO:0000313" key="5">
    <source>
        <dbReference type="EMBL" id="MBM1197893.1"/>
    </source>
</evidence>
<dbReference type="InterPro" id="IPR025232">
    <property type="entry name" value="DUF4174"/>
</dbReference>
<comment type="caution">
    <text evidence="5">The sequence shown here is derived from an EMBL/GenBank/DDBJ whole genome shotgun (WGS) entry which is preliminary data.</text>
</comment>
<gene>
    <name evidence="5" type="ORF">GYN02_22255</name>
</gene>
<dbReference type="EMBL" id="JAAEBW010000020">
    <property type="protein sequence ID" value="MBM1197893.1"/>
    <property type="molecule type" value="Genomic_DNA"/>
</dbReference>
<reference evidence="5 6" key="1">
    <citation type="submission" date="2020-01" db="EMBL/GenBank/DDBJ databases">
        <title>Comparative genomics of meat spoilage bacteria.</title>
        <authorList>
            <person name="Hilgarth M."/>
            <person name="Vogel R.F."/>
        </authorList>
    </citation>
    <scope>NUCLEOTIDE SEQUENCE [LARGE SCALE GENOMIC DNA]</scope>
    <source>
        <strain evidence="5 6">TMW2.2077</strain>
    </source>
</reference>
<feature type="domain" description="DUF4174" evidence="4">
    <location>
        <begin position="25"/>
        <end position="139"/>
    </location>
</feature>
<evidence type="ECO:0000256" key="2">
    <source>
        <dbReference type="SAM" id="MobiDB-lite"/>
    </source>
</evidence>
<evidence type="ECO:0000256" key="3">
    <source>
        <dbReference type="SAM" id="SignalP"/>
    </source>
</evidence>
<evidence type="ECO:0000313" key="6">
    <source>
        <dbReference type="Proteomes" id="UP000809529"/>
    </source>
</evidence>